<feature type="transmembrane region" description="Helical" evidence="8">
    <location>
        <begin position="199"/>
        <end position="220"/>
    </location>
</feature>
<evidence type="ECO:0000256" key="6">
    <source>
        <dbReference type="ARBA" id="ARBA00023136"/>
    </source>
</evidence>
<feature type="transmembrane region" description="Helical" evidence="8">
    <location>
        <begin position="267"/>
        <end position="287"/>
    </location>
</feature>
<feature type="transmembrane region" description="Helical" evidence="8">
    <location>
        <begin position="379"/>
        <end position="400"/>
    </location>
</feature>
<dbReference type="InterPro" id="IPR050586">
    <property type="entry name" value="CPA3_Na-H_Antiporter_D"/>
</dbReference>
<evidence type="ECO:0000259" key="9">
    <source>
        <dbReference type="Pfam" id="PF00361"/>
    </source>
</evidence>
<protein>
    <submittedName>
        <fullName evidence="10">Proton-conducting transporter membrane subunit</fullName>
    </submittedName>
</protein>
<evidence type="ECO:0000256" key="5">
    <source>
        <dbReference type="ARBA" id="ARBA00022989"/>
    </source>
</evidence>
<organism evidence="10 11">
    <name type="scientific">Solirubrobacter deserti</name>
    <dbReference type="NCBI Taxonomy" id="2282478"/>
    <lineage>
        <taxon>Bacteria</taxon>
        <taxon>Bacillati</taxon>
        <taxon>Actinomycetota</taxon>
        <taxon>Thermoleophilia</taxon>
        <taxon>Solirubrobacterales</taxon>
        <taxon>Solirubrobacteraceae</taxon>
        <taxon>Solirubrobacter</taxon>
    </lineage>
</organism>
<dbReference type="InterPro" id="IPR003918">
    <property type="entry name" value="NADH_UbQ_OxRdtase"/>
</dbReference>
<evidence type="ECO:0000256" key="4">
    <source>
        <dbReference type="ARBA" id="ARBA00022692"/>
    </source>
</evidence>
<feature type="transmembrane region" description="Helical" evidence="8">
    <location>
        <begin position="29"/>
        <end position="52"/>
    </location>
</feature>
<evidence type="ECO:0000256" key="3">
    <source>
        <dbReference type="ARBA" id="ARBA00022475"/>
    </source>
</evidence>
<dbReference type="Proteomes" id="UP001147700">
    <property type="component" value="Unassembled WGS sequence"/>
</dbReference>
<reference evidence="10" key="1">
    <citation type="submission" date="2022-10" db="EMBL/GenBank/DDBJ databases">
        <title>The WGS of Solirubrobacter sp. CPCC 204708.</title>
        <authorList>
            <person name="Jiang Z."/>
        </authorList>
    </citation>
    <scope>NUCLEOTIDE SEQUENCE</scope>
    <source>
        <strain evidence="10">CPCC 204708</strain>
    </source>
</reference>
<evidence type="ECO:0000256" key="2">
    <source>
        <dbReference type="ARBA" id="ARBA00005346"/>
    </source>
</evidence>
<accession>A0ABT4RW57</accession>
<feature type="transmembrane region" description="Helical" evidence="8">
    <location>
        <begin position="73"/>
        <end position="97"/>
    </location>
</feature>
<dbReference type="PANTHER" id="PTHR42703:SF1">
    <property type="entry name" value="NA(+)_H(+) ANTIPORTER SUBUNIT D1"/>
    <property type="match status" value="1"/>
</dbReference>
<feature type="transmembrane region" description="Helical" evidence="8">
    <location>
        <begin position="109"/>
        <end position="142"/>
    </location>
</feature>
<evidence type="ECO:0000256" key="1">
    <source>
        <dbReference type="ARBA" id="ARBA00004651"/>
    </source>
</evidence>
<evidence type="ECO:0000313" key="11">
    <source>
        <dbReference type="Proteomes" id="UP001147700"/>
    </source>
</evidence>
<feature type="domain" description="NADH:quinone oxidoreductase/Mrp antiporter transmembrane" evidence="9">
    <location>
        <begin position="123"/>
        <end position="394"/>
    </location>
</feature>
<evidence type="ECO:0000313" key="10">
    <source>
        <dbReference type="EMBL" id="MDA0142491.1"/>
    </source>
</evidence>
<dbReference type="PANTHER" id="PTHR42703">
    <property type="entry name" value="NADH DEHYDROGENASE"/>
    <property type="match status" value="1"/>
</dbReference>
<keyword evidence="4 7" id="KW-0812">Transmembrane</keyword>
<dbReference type="PRINTS" id="PR01437">
    <property type="entry name" value="NUOXDRDTASE4"/>
</dbReference>
<gene>
    <name evidence="10" type="ORF">OJ962_33715</name>
</gene>
<dbReference type="Pfam" id="PF00361">
    <property type="entry name" value="Proton_antipo_M"/>
    <property type="match status" value="1"/>
</dbReference>
<keyword evidence="6 8" id="KW-0472">Membrane</keyword>
<name>A0ABT4RW57_9ACTN</name>
<evidence type="ECO:0000256" key="8">
    <source>
        <dbReference type="SAM" id="Phobius"/>
    </source>
</evidence>
<keyword evidence="5 8" id="KW-1133">Transmembrane helix</keyword>
<comment type="caution">
    <text evidence="10">The sequence shown here is derived from an EMBL/GenBank/DDBJ whole genome shotgun (WGS) entry which is preliminary data.</text>
</comment>
<feature type="transmembrane region" description="Helical" evidence="8">
    <location>
        <begin position="345"/>
        <end position="367"/>
    </location>
</feature>
<sequence length="469" mass="48333">MSLIAAPLLLLWPGAIVLALLDGRRRGPGALAVAILAAVFVLLAVLLAAVVARGPQELVAGGWAPDVGIRLRVDALGAVFAVLSCGVLLASLLQAVITGIHARATPSLTLFMALGLTGLFLTGDIFSFYVFFELAMICAYALTAAGGGDRRVRAAFTFAVVNLLGSFLFLIGIGALYRATGTLEMAAVAQQAATIDPNTGLLIAVTFFVAFGIKLGLFPFHFWLPSVYLAVAPHVAAMFAGALANIGTYGLLRFGGAILPAELELSSAALIAIGALSIAYGALQAIARRDTREVLAYSSIGHAGYVLIALGIGGPVGIGAAVIFSIANALNKTLLFLGSELRGRLAATAFLVGVLSVAGVPPTAGFFGKAALFDAGIDAGSITTVTLLFVGGALSFVYLFQIYQHDRWRPRAEREREMPTGAASPGQRGVALAVAAIVVLLGLWPEPLLAIGEQAAQEITATTPGRAEP</sequence>
<dbReference type="InterPro" id="IPR001750">
    <property type="entry name" value="ND/Mrp_TM"/>
</dbReference>
<keyword evidence="3" id="KW-1003">Cell membrane</keyword>
<comment type="similarity">
    <text evidence="2">Belongs to the CPA3 antiporters (TC 2.A.63) subunit D family.</text>
</comment>
<proteinExistence type="inferred from homology"/>
<dbReference type="RefSeq" id="WP_202958677.1">
    <property type="nucleotide sequence ID" value="NZ_JAPCID010000095.1"/>
</dbReference>
<evidence type="ECO:0000256" key="7">
    <source>
        <dbReference type="RuleBase" id="RU000320"/>
    </source>
</evidence>
<feature type="transmembrane region" description="Helical" evidence="8">
    <location>
        <begin position="227"/>
        <end position="247"/>
    </location>
</feature>
<dbReference type="EMBL" id="JAPCID010000095">
    <property type="protein sequence ID" value="MDA0142491.1"/>
    <property type="molecule type" value="Genomic_DNA"/>
</dbReference>
<comment type="subcellular location">
    <subcellularLocation>
        <location evidence="1">Cell membrane</location>
        <topology evidence="1">Multi-pass membrane protein</topology>
    </subcellularLocation>
    <subcellularLocation>
        <location evidence="7">Membrane</location>
        <topology evidence="7">Multi-pass membrane protein</topology>
    </subcellularLocation>
</comment>
<keyword evidence="11" id="KW-1185">Reference proteome</keyword>
<feature type="transmembrane region" description="Helical" evidence="8">
    <location>
        <begin position="154"/>
        <end position="179"/>
    </location>
</feature>